<comment type="caution">
    <text evidence="2">The sequence shown here is derived from an EMBL/GenBank/DDBJ whole genome shotgun (WGS) entry which is preliminary data.</text>
</comment>
<reference evidence="2 3" key="2">
    <citation type="submission" date="2016-08" db="EMBL/GenBank/DDBJ databases">
        <title>Pervasive Adenine N6-methylation of Active Genes in Fungi.</title>
        <authorList>
            <consortium name="DOE Joint Genome Institute"/>
            <person name="Mondo S.J."/>
            <person name="Dannebaum R.O."/>
            <person name="Kuo R.C."/>
            <person name="Labutti K."/>
            <person name="Haridas S."/>
            <person name="Kuo A."/>
            <person name="Salamov A."/>
            <person name="Ahrendt S.R."/>
            <person name="Lipzen A."/>
            <person name="Sullivan W."/>
            <person name="Andreopoulos W.B."/>
            <person name="Clum A."/>
            <person name="Lindquist E."/>
            <person name="Daum C."/>
            <person name="Ramamoorthy G.K."/>
            <person name="Gryganskyi A."/>
            <person name="Culley D."/>
            <person name="Magnuson J.K."/>
            <person name="James T.Y."/>
            <person name="O'Malley M.A."/>
            <person name="Stajich J.E."/>
            <person name="Spatafora J.W."/>
            <person name="Visel A."/>
            <person name="Grigoriev I.V."/>
        </authorList>
    </citation>
    <scope>NUCLEOTIDE SEQUENCE [LARGE SCALE GENOMIC DNA]</scope>
    <source>
        <strain evidence="3">finn</strain>
    </source>
</reference>
<keyword evidence="3" id="KW-1185">Reference proteome</keyword>
<feature type="transmembrane region" description="Helical" evidence="1">
    <location>
        <begin position="20"/>
        <end position="42"/>
    </location>
</feature>
<dbReference type="Pfam" id="PF08011">
    <property type="entry name" value="PDDEXK_9"/>
    <property type="match status" value="1"/>
</dbReference>
<keyword evidence="1" id="KW-0812">Transmembrane</keyword>
<reference evidence="2 3" key="1">
    <citation type="submission" date="2016-08" db="EMBL/GenBank/DDBJ databases">
        <title>Genomes of anaerobic fungi encode conserved fungal cellulosomes for biomass hydrolysis.</title>
        <authorList>
            <consortium name="DOE Joint Genome Institute"/>
            <person name="Haitjema C.H."/>
            <person name="Gilmore S.P."/>
            <person name="Henske J.K."/>
            <person name="Solomon K.V."/>
            <person name="De Groot R."/>
            <person name="Kuo A."/>
            <person name="Mondo S.J."/>
            <person name="Salamov A.A."/>
            <person name="Labutti K."/>
            <person name="Zhao Z."/>
            <person name="Chiniquy J."/>
            <person name="Barry K."/>
            <person name="Brewer H.M."/>
            <person name="Purvine S.O."/>
            <person name="Wright A.T."/>
            <person name="Boxma B."/>
            <person name="Van Alen T."/>
            <person name="Hackstein J.H."/>
            <person name="Baker S.E."/>
            <person name="Grigoriev I.V."/>
            <person name="O'Malley M.A."/>
        </authorList>
    </citation>
    <scope>NUCLEOTIDE SEQUENCE [LARGE SCALE GENOMIC DNA]</scope>
    <source>
        <strain evidence="3">finn</strain>
    </source>
</reference>
<dbReference type="STRING" id="1754191.A0A1Y1V0A7"/>
<evidence type="ECO:0000313" key="3">
    <source>
        <dbReference type="Proteomes" id="UP000193719"/>
    </source>
</evidence>
<gene>
    <name evidence="2" type="ORF">BCR36DRAFT_373551</name>
</gene>
<keyword evidence="1" id="KW-0472">Membrane</keyword>
<sequence length="155" mass="18279">MLSKEIENFMGQTYINDSDSMIPTLLHIPVMLMIMVNFCFWIRIPNYKVKSQLLNNYSAWIKENSNLDLYNDFVKAVLQENVTNTENEDRLNESNFHKLVMGLFLLLGEDYKVKTNRESETGRYDICIIPRRNRNVIPLGIIIEMKKYLLLLLLL</sequence>
<evidence type="ECO:0000313" key="2">
    <source>
        <dbReference type="EMBL" id="ORX43897.1"/>
    </source>
</evidence>
<dbReference type="Proteomes" id="UP000193719">
    <property type="component" value="Unassembled WGS sequence"/>
</dbReference>
<organism evidence="2 3">
    <name type="scientific">Piromyces finnis</name>
    <dbReference type="NCBI Taxonomy" id="1754191"/>
    <lineage>
        <taxon>Eukaryota</taxon>
        <taxon>Fungi</taxon>
        <taxon>Fungi incertae sedis</taxon>
        <taxon>Chytridiomycota</taxon>
        <taxon>Chytridiomycota incertae sedis</taxon>
        <taxon>Neocallimastigomycetes</taxon>
        <taxon>Neocallimastigales</taxon>
        <taxon>Neocallimastigaceae</taxon>
        <taxon>Piromyces</taxon>
    </lineage>
</organism>
<dbReference type="EMBL" id="MCFH01000049">
    <property type="protein sequence ID" value="ORX43897.1"/>
    <property type="molecule type" value="Genomic_DNA"/>
</dbReference>
<name>A0A1Y1V0A7_9FUNG</name>
<dbReference type="InterPro" id="IPR012547">
    <property type="entry name" value="PDDEXK_9"/>
</dbReference>
<accession>A0A1Y1V0A7</accession>
<protein>
    <submittedName>
        <fullName evidence="2">Uncharacterized protein</fullName>
    </submittedName>
</protein>
<dbReference type="AlphaFoldDB" id="A0A1Y1V0A7"/>
<keyword evidence="1" id="KW-1133">Transmembrane helix</keyword>
<proteinExistence type="predicted"/>
<evidence type="ECO:0000256" key="1">
    <source>
        <dbReference type="SAM" id="Phobius"/>
    </source>
</evidence>